<dbReference type="PROSITE" id="PS51375">
    <property type="entry name" value="PPR"/>
    <property type="match status" value="2"/>
</dbReference>
<proteinExistence type="predicted"/>
<dbReference type="PANTHER" id="PTHR47926">
    <property type="entry name" value="PENTATRICOPEPTIDE REPEAT-CONTAINING PROTEIN"/>
    <property type="match status" value="1"/>
</dbReference>
<dbReference type="AlphaFoldDB" id="A0AA38GKI2"/>
<evidence type="ECO:0000256" key="2">
    <source>
        <dbReference type="PROSITE-ProRule" id="PRU00708"/>
    </source>
</evidence>
<sequence>LHASIVKTGYESNAYVGNALMDMYTKCATLEDARQLFDKIVYRNRISWNTMIAGYTHKGHIDAASKAFRKMQEEDVEPDVTTWNTMITSYAQSGQCHEALGFFRQMQ</sequence>
<dbReference type="GO" id="GO:0009451">
    <property type="term" value="P:RNA modification"/>
    <property type="evidence" value="ECO:0007669"/>
    <property type="project" value="InterPro"/>
</dbReference>
<dbReference type="Proteomes" id="UP000824469">
    <property type="component" value="Unassembled WGS sequence"/>
</dbReference>
<dbReference type="InterPro" id="IPR002885">
    <property type="entry name" value="PPR_rpt"/>
</dbReference>
<reference evidence="3 4" key="1">
    <citation type="journal article" date="2021" name="Nat. Plants">
        <title>The Taxus genome provides insights into paclitaxel biosynthesis.</title>
        <authorList>
            <person name="Xiong X."/>
            <person name="Gou J."/>
            <person name="Liao Q."/>
            <person name="Li Y."/>
            <person name="Zhou Q."/>
            <person name="Bi G."/>
            <person name="Li C."/>
            <person name="Du R."/>
            <person name="Wang X."/>
            <person name="Sun T."/>
            <person name="Guo L."/>
            <person name="Liang H."/>
            <person name="Lu P."/>
            <person name="Wu Y."/>
            <person name="Zhang Z."/>
            <person name="Ro D.K."/>
            <person name="Shang Y."/>
            <person name="Huang S."/>
            <person name="Yan J."/>
        </authorList>
    </citation>
    <scope>NUCLEOTIDE SEQUENCE [LARGE SCALE GENOMIC DNA]</scope>
    <source>
        <tissue evidence="3">Leaf</tissue>
    </source>
</reference>
<organism evidence="3 4">
    <name type="scientific">Taxus chinensis</name>
    <name type="common">Chinese yew</name>
    <name type="synonym">Taxus wallichiana var. chinensis</name>
    <dbReference type="NCBI Taxonomy" id="29808"/>
    <lineage>
        <taxon>Eukaryota</taxon>
        <taxon>Viridiplantae</taxon>
        <taxon>Streptophyta</taxon>
        <taxon>Embryophyta</taxon>
        <taxon>Tracheophyta</taxon>
        <taxon>Spermatophyta</taxon>
        <taxon>Pinopsida</taxon>
        <taxon>Pinidae</taxon>
        <taxon>Conifers II</taxon>
        <taxon>Cupressales</taxon>
        <taxon>Taxaceae</taxon>
        <taxon>Taxus</taxon>
    </lineage>
</organism>
<keyword evidence="1" id="KW-0677">Repeat</keyword>
<accession>A0AA38GKI2</accession>
<dbReference type="OMA" id="ATWGCER"/>
<evidence type="ECO:0008006" key="5">
    <source>
        <dbReference type="Google" id="ProtNLM"/>
    </source>
</evidence>
<comment type="caution">
    <text evidence="3">The sequence shown here is derived from an EMBL/GenBank/DDBJ whole genome shotgun (WGS) entry which is preliminary data.</text>
</comment>
<feature type="repeat" description="PPR" evidence="2">
    <location>
        <begin position="44"/>
        <end position="78"/>
    </location>
</feature>
<evidence type="ECO:0000256" key="1">
    <source>
        <dbReference type="ARBA" id="ARBA00022737"/>
    </source>
</evidence>
<feature type="repeat" description="PPR" evidence="2">
    <location>
        <begin position="79"/>
        <end position="107"/>
    </location>
</feature>
<evidence type="ECO:0000313" key="3">
    <source>
        <dbReference type="EMBL" id="KAH9322785.1"/>
    </source>
</evidence>
<dbReference type="Pfam" id="PF01535">
    <property type="entry name" value="PPR"/>
    <property type="match status" value="1"/>
</dbReference>
<name>A0AA38GKI2_TAXCH</name>
<feature type="non-terminal residue" evidence="3">
    <location>
        <position position="1"/>
    </location>
</feature>
<protein>
    <recommendedName>
        <fullName evidence="5">Pentatricopeptide repeat-containing protein</fullName>
    </recommendedName>
</protein>
<evidence type="ECO:0000313" key="4">
    <source>
        <dbReference type="Proteomes" id="UP000824469"/>
    </source>
</evidence>
<dbReference type="FunFam" id="1.25.40.10:FF:000393">
    <property type="entry name" value="Pentatricopeptide repeat-containing protein At1g20230"/>
    <property type="match status" value="1"/>
</dbReference>
<dbReference type="InterPro" id="IPR011990">
    <property type="entry name" value="TPR-like_helical_dom_sf"/>
</dbReference>
<dbReference type="Gene3D" id="1.25.40.10">
    <property type="entry name" value="Tetratricopeptide repeat domain"/>
    <property type="match status" value="2"/>
</dbReference>
<dbReference type="Pfam" id="PF13041">
    <property type="entry name" value="PPR_2"/>
    <property type="match status" value="1"/>
</dbReference>
<dbReference type="GO" id="GO:0003723">
    <property type="term" value="F:RNA binding"/>
    <property type="evidence" value="ECO:0007669"/>
    <property type="project" value="InterPro"/>
</dbReference>
<dbReference type="EMBL" id="JAHRHJ020000003">
    <property type="protein sequence ID" value="KAH9322785.1"/>
    <property type="molecule type" value="Genomic_DNA"/>
</dbReference>
<keyword evidence="4" id="KW-1185">Reference proteome</keyword>
<dbReference type="InterPro" id="IPR046960">
    <property type="entry name" value="PPR_At4g14850-like_plant"/>
</dbReference>
<gene>
    <name evidence="3" type="ORF">KI387_017424</name>
</gene>
<dbReference type="NCBIfam" id="TIGR00756">
    <property type="entry name" value="PPR"/>
    <property type="match status" value="2"/>
</dbReference>